<name>A0A4Y9YYY2_9AGAM</name>
<feature type="compositionally biased region" description="Acidic residues" evidence="1">
    <location>
        <begin position="168"/>
        <end position="201"/>
    </location>
</feature>
<reference evidence="2 3" key="1">
    <citation type="submission" date="2019-02" db="EMBL/GenBank/DDBJ databases">
        <title>Genome sequencing of the rare red list fungi Dentipellis fragilis.</title>
        <authorList>
            <person name="Buettner E."/>
            <person name="Kellner H."/>
        </authorList>
    </citation>
    <scope>NUCLEOTIDE SEQUENCE [LARGE SCALE GENOMIC DNA]</scope>
    <source>
        <strain evidence="2 3">DSM 105465</strain>
    </source>
</reference>
<feature type="region of interest" description="Disordered" evidence="1">
    <location>
        <begin position="126"/>
        <end position="244"/>
    </location>
</feature>
<evidence type="ECO:0000313" key="3">
    <source>
        <dbReference type="Proteomes" id="UP000298327"/>
    </source>
</evidence>
<evidence type="ECO:0000256" key="1">
    <source>
        <dbReference type="SAM" id="MobiDB-lite"/>
    </source>
</evidence>
<accession>A0A4Y9YYY2</accession>
<dbReference type="STRING" id="205917.A0A4Y9YYY2"/>
<dbReference type="PANTHER" id="PTHR36452:SF1">
    <property type="entry name" value="DUF2461 DOMAIN-CONTAINING PROTEIN"/>
    <property type="match status" value="1"/>
</dbReference>
<dbReference type="EMBL" id="SEOQ01000189">
    <property type="protein sequence ID" value="TFY67472.1"/>
    <property type="molecule type" value="Genomic_DNA"/>
</dbReference>
<dbReference type="NCBIfam" id="TIGR02453">
    <property type="entry name" value="TIGR02453 family protein"/>
    <property type="match status" value="1"/>
</dbReference>
<dbReference type="Proteomes" id="UP000298327">
    <property type="component" value="Unassembled WGS sequence"/>
</dbReference>
<feature type="compositionally biased region" description="Basic residues" evidence="1">
    <location>
        <begin position="145"/>
        <end position="158"/>
    </location>
</feature>
<evidence type="ECO:0000313" key="2">
    <source>
        <dbReference type="EMBL" id="TFY67472.1"/>
    </source>
</evidence>
<dbReference type="AlphaFoldDB" id="A0A4Y9YYY2"/>
<evidence type="ECO:0008006" key="4">
    <source>
        <dbReference type="Google" id="ProtNLM"/>
    </source>
</evidence>
<keyword evidence="3" id="KW-1185">Reference proteome</keyword>
<dbReference type="OrthoDB" id="2537769at2759"/>
<dbReference type="PANTHER" id="PTHR36452">
    <property type="entry name" value="CHROMOSOME 12, WHOLE GENOME SHOTGUN SEQUENCE"/>
    <property type="match status" value="1"/>
</dbReference>
<organism evidence="2 3">
    <name type="scientific">Dentipellis fragilis</name>
    <dbReference type="NCBI Taxonomy" id="205917"/>
    <lineage>
        <taxon>Eukaryota</taxon>
        <taxon>Fungi</taxon>
        <taxon>Dikarya</taxon>
        <taxon>Basidiomycota</taxon>
        <taxon>Agaricomycotina</taxon>
        <taxon>Agaricomycetes</taxon>
        <taxon>Russulales</taxon>
        <taxon>Hericiaceae</taxon>
        <taxon>Dentipellis</taxon>
    </lineage>
</organism>
<protein>
    <recommendedName>
        <fullName evidence="4">DUF2461 domain-containing protein</fullName>
    </recommendedName>
</protein>
<sequence>MWWQPLAIDCMSAAAIRTRSMNCADILMDVARDWTGMLAKGRMVDAQWRGGEESRTKSTVVATATKLKASACGTRRSGTDKIRFIHLILSHAREAHQYKQLTSVGARRGGGFNSISNPLDTYTFTTPEMASTRSKPKFTPAKAKANAKAKPATRKRARAARDATPSESEGDASDAYEESADATEDEEEALNSDALDDDEDFGGANKRKRKAGTKTRSPKDKKARAPAHKRRRKAYSEDEKDDEIELEEGQEVVGVVVQAPKTGRVPPGQVSQNTLNFLSELKNPEHNDREWFKLHEPVYRLAEKEWKDFVDKFTDALTEVDPQIPPLPPKDVIHRIYRDIRFSNDKTPYKTGFSASFSRSGRKGIFAAYHIAIKSGNESLIAAGSWCPGKNELATIRAHIGHNSSRLRAILSEPTFVSYFGKPKPGKRQSIFGMEDELKVAPKGVDKNHKDIDLLKCRSFAVVHRFTDEVVLRPDFMGELMKVVEAAKPLVYCLNDYMTLNIGDGEEGQDEADEADEGEE</sequence>
<feature type="compositionally biased region" description="Basic residues" evidence="1">
    <location>
        <begin position="219"/>
        <end position="233"/>
    </location>
</feature>
<dbReference type="InterPro" id="IPR012808">
    <property type="entry name" value="CHP02453"/>
</dbReference>
<gene>
    <name evidence="2" type="ORF">EVG20_g3932</name>
</gene>
<proteinExistence type="predicted"/>
<dbReference type="Pfam" id="PF09365">
    <property type="entry name" value="DUF2461"/>
    <property type="match status" value="1"/>
</dbReference>
<comment type="caution">
    <text evidence="2">The sequence shown here is derived from an EMBL/GenBank/DDBJ whole genome shotgun (WGS) entry which is preliminary data.</text>
</comment>